<keyword evidence="2" id="KW-0472">Membrane</keyword>
<evidence type="ECO:0000313" key="5">
    <source>
        <dbReference type="Proteomes" id="UP000002051"/>
    </source>
</evidence>
<accession>A0A072TJD4</accession>
<organism evidence="3 5">
    <name type="scientific">Medicago truncatula</name>
    <name type="common">Barrel medic</name>
    <name type="synonym">Medicago tribuloides</name>
    <dbReference type="NCBI Taxonomy" id="3880"/>
    <lineage>
        <taxon>Eukaryota</taxon>
        <taxon>Viridiplantae</taxon>
        <taxon>Streptophyta</taxon>
        <taxon>Embryophyta</taxon>
        <taxon>Tracheophyta</taxon>
        <taxon>Spermatophyta</taxon>
        <taxon>Magnoliopsida</taxon>
        <taxon>eudicotyledons</taxon>
        <taxon>Gunneridae</taxon>
        <taxon>Pentapetalae</taxon>
        <taxon>rosids</taxon>
        <taxon>fabids</taxon>
        <taxon>Fabales</taxon>
        <taxon>Fabaceae</taxon>
        <taxon>Papilionoideae</taxon>
        <taxon>50 kb inversion clade</taxon>
        <taxon>NPAAA clade</taxon>
        <taxon>Hologalegina</taxon>
        <taxon>IRL clade</taxon>
        <taxon>Trifolieae</taxon>
        <taxon>Medicago</taxon>
    </lineage>
</organism>
<keyword evidence="2 3" id="KW-0812">Transmembrane</keyword>
<dbReference type="AlphaFoldDB" id="A0A072TJD4"/>
<reference evidence="4" key="3">
    <citation type="submission" date="2015-06" db="UniProtKB">
        <authorList>
            <consortium name="EnsemblPlants"/>
        </authorList>
    </citation>
    <scope>IDENTIFICATION</scope>
    <source>
        <strain evidence="4">cv. Jemalong A17</strain>
    </source>
</reference>
<evidence type="ECO:0000256" key="1">
    <source>
        <dbReference type="SAM" id="MobiDB-lite"/>
    </source>
</evidence>
<sequence>MRSENMGSLFSLQNHNLFCVKFAASFFLVGLAFRLLFWDSFSLSSFVVIQIPSPPPQIETKSESHVVSSPLKAPEFDDFQVNNQNQTSLN</sequence>
<proteinExistence type="predicted"/>
<feature type="transmembrane region" description="Helical" evidence="2">
    <location>
        <begin position="15"/>
        <end position="37"/>
    </location>
</feature>
<name>A0A072TJD4_MEDTR</name>
<evidence type="ECO:0000313" key="4">
    <source>
        <dbReference type="EnsemblPlants" id="KEH17296"/>
    </source>
</evidence>
<dbReference type="Proteomes" id="UP000002051">
    <property type="component" value="Unassembled WGS sequence"/>
</dbReference>
<evidence type="ECO:0000256" key="2">
    <source>
        <dbReference type="SAM" id="Phobius"/>
    </source>
</evidence>
<feature type="compositionally biased region" description="Polar residues" evidence="1">
    <location>
        <begin position="80"/>
        <end position="90"/>
    </location>
</feature>
<keyword evidence="2" id="KW-1133">Transmembrane helix</keyword>
<protein>
    <submittedName>
        <fullName evidence="3">Transmembrane protein, putative</fullName>
    </submittedName>
</protein>
<gene>
    <name evidence="3" type="ORF">MTR_0024s0010</name>
</gene>
<reference evidence="3 5" key="1">
    <citation type="journal article" date="2011" name="Nature">
        <title>The Medicago genome provides insight into the evolution of rhizobial symbioses.</title>
        <authorList>
            <person name="Young N.D."/>
            <person name="Debelle F."/>
            <person name="Oldroyd G.E."/>
            <person name="Geurts R."/>
            <person name="Cannon S.B."/>
            <person name="Udvardi M.K."/>
            <person name="Benedito V.A."/>
            <person name="Mayer K.F."/>
            <person name="Gouzy J."/>
            <person name="Schoof H."/>
            <person name="Van de Peer Y."/>
            <person name="Proost S."/>
            <person name="Cook D.R."/>
            <person name="Meyers B.C."/>
            <person name="Spannagl M."/>
            <person name="Cheung F."/>
            <person name="De Mita S."/>
            <person name="Krishnakumar V."/>
            <person name="Gundlach H."/>
            <person name="Zhou S."/>
            <person name="Mudge J."/>
            <person name="Bharti A.K."/>
            <person name="Murray J.D."/>
            <person name="Naoumkina M.A."/>
            <person name="Rosen B."/>
            <person name="Silverstein K.A."/>
            <person name="Tang H."/>
            <person name="Rombauts S."/>
            <person name="Zhao P.X."/>
            <person name="Zhou P."/>
            <person name="Barbe V."/>
            <person name="Bardou P."/>
            <person name="Bechner M."/>
            <person name="Bellec A."/>
            <person name="Berger A."/>
            <person name="Berges H."/>
            <person name="Bidwell S."/>
            <person name="Bisseling T."/>
            <person name="Choisne N."/>
            <person name="Couloux A."/>
            <person name="Denny R."/>
            <person name="Deshpande S."/>
            <person name="Dai X."/>
            <person name="Doyle J.J."/>
            <person name="Dudez A.M."/>
            <person name="Farmer A.D."/>
            <person name="Fouteau S."/>
            <person name="Franken C."/>
            <person name="Gibelin C."/>
            <person name="Gish J."/>
            <person name="Goldstein S."/>
            <person name="Gonzalez A.J."/>
            <person name="Green P.J."/>
            <person name="Hallab A."/>
            <person name="Hartog M."/>
            <person name="Hua A."/>
            <person name="Humphray S.J."/>
            <person name="Jeong D.H."/>
            <person name="Jing Y."/>
            <person name="Jocker A."/>
            <person name="Kenton S.M."/>
            <person name="Kim D.J."/>
            <person name="Klee K."/>
            <person name="Lai H."/>
            <person name="Lang C."/>
            <person name="Lin S."/>
            <person name="Macmil S.L."/>
            <person name="Magdelenat G."/>
            <person name="Matthews L."/>
            <person name="McCorrison J."/>
            <person name="Monaghan E.L."/>
            <person name="Mun J.H."/>
            <person name="Najar F.Z."/>
            <person name="Nicholson C."/>
            <person name="Noirot C."/>
            <person name="O'Bleness M."/>
            <person name="Paule C.R."/>
            <person name="Poulain J."/>
            <person name="Prion F."/>
            <person name="Qin B."/>
            <person name="Qu C."/>
            <person name="Retzel E.F."/>
            <person name="Riddle C."/>
            <person name="Sallet E."/>
            <person name="Samain S."/>
            <person name="Samson N."/>
            <person name="Sanders I."/>
            <person name="Saurat O."/>
            <person name="Scarpelli C."/>
            <person name="Schiex T."/>
            <person name="Segurens B."/>
            <person name="Severin A.J."/>
            <person name="Sherrier D.J."/>
            <person name="Shi R."/>
            <person name="Sims S."/>
            <person name="Singer S.R."/>
            <person name="Sinharoy S."/>
            <person name="Sterck L."/>
            <person name="Viollet A."/>
            <person name="Wang B.B."/>
            <person name="Wang K."/>
            <person name="Wang M."/>
            <person name="Wang X."/>
            <person name="Warfsmann J."/>
            <person name="Weissenbach J."/>
            <person name="White D.D."/>
            <person name="White J.D."/>
            <person name="Wiley G.B."/>
            <person name="Wincker P."/>
            <person name="Xing Y."/>
            <person name="Yang L."/>
            <person name="Yao Z."/>
            <person name="Ying F."/>
            <person name="Zhai J."/>
            <person name="Zhou L."/>
            <person name="Zuber A."/>
            <person name="Denarie J."/>
            <person name="Dixon R.A."/>
            <person name="May G.D."/>
            <person name="Schwartz D.C."/>
            <person name="Rogers J."/>
            <person name="Quetier F."/>
            <person name="Town C.D."/>
            <person name="Roe B.A."/>
        </authorList>
    </citation>
    <scope>NUCLEOTIDE SEQUENCE [LARGE SCALE GENOMIC DNA]</scope>
    <source>
        <strain evidence="3">A17</strain>
        <strain evidence="4 5">cv. Jemalong A17</strain>
    </source>
</reference>
<feature type="non-terminal residue" evidence="3">
    <location>
        <position position="90"/>
    </location>
</feature>
<reference evidence="3 5" key="2">
    <citation type="journal article" date="2014" name="BMC Genomics">
        <title>An improved genome release (version Mt4.0) for the model legume Medicago truncatula.</title>
        <authorList>
            <person name="Tang H."/>
            <person name="Krishnakumar V."/>
            <person name="Bidwell S."/>
            <person name="Rosen B."/>
            <person name="Chan A."/>
            <person name="Zhou S."/>
            <person name="Gentzbittel L."/>
            <person name="Childs K.L."/>
            <person name="Yandell M."/>
            <person name="Gundlach H."/>
            <person name="Mayer K.F."/>
            <person name="Schwartz D.C."/>
            <person name="Town C.D."/>
        </authorList>
    </citation>
    <scope>GENOME REANNOTATION</scope>
    <source>
        <strain evidence="3">A17</strain>
        <strain evidence="4 5">cv. Jemalong A17</strain>
    </source>
</reference>
<dbReference type="EnsemblPlants" id="KEH17296">
    <property type="protein sequence ID" value="KEH17296"/>
    <property type="gene ID" value="MTR_0024s0010"/>
</dbReference>
<feature type="region of interest" description="Disordered" evidence="1">
    <location>
        <begin position="56"/>
        <end position="90"/>
    </location>
</feature>
<evidence type="ECO:0000313" key="3">
    <source>
        <dbReference type="EMBL" id="KEH17296.1"/>
    </source>
</evidence>
<keyword evidence="5" id="KW-1185">Reference proteome</keyword>
<dbReference type="HOGENOM" id="CLU_2447159_0_0_1"/>
<dbReference type="EMBL" id="KL402749">
    <property type="protein sequence ID" value="KEH17296.1"/>
    <property type="molecule type" value="Genomic_DNA"/>
</dbReference>